<reference evidence="2 3" key="1">
    <citation type="submission" date="2016-10" db="EMBL/GenBank/DDBJ databases">
        <authorList>
            <person name="de Groot N.N."/>
        </authorList>
    </citation>
    <scope>NUCLEOTIDE SEQUENCE [LARGE SCALE GENOMIC DNA]</scope>
    <source>
        <strain evidence="2 3">OK461</strain>
    </source>
</reference>
<accession>A0A1I2RRG0</accession>
<feature type="transmembrane region" description="Helical" evidence="1">
    <location>
        <begin position="216"/>
        <end position="234"/>
    </location>
</feature>
<feature type="transmembrane region" description="Helical" evidence="1">
    <location>
        <begin position="61"/>
        <end position="79"/>
    </location>
</feature>
<gene>
    <name evidence="2" type="ORF">SAMN02787118_120143</name>
</gene>
<evidence type="ECO:0000313" key="2">
    <source>
        <dbReference type="EMBL" id="SFG43108.1"/>
    </source>
</evidence>
<dbReference type="Proteomes" id="UP000181942">
    <property type="component" value="Unassembled WGS sequence"/>
</dbReference>
<feature type="transmembrane region" description="Helical" evidence="1">
    <location>
        <begin position="167"/>
        <end position="187"/>
    </location>
</feature>
<keyword evidence="1" id="KW-0472">Membrane</keyword>
<dbReference type="EMBL" id="FONR01000020">
    <property type="protein sequence ID" value="SFG43108.1"/>
    <property type="molecule type" value="Genomic_DNA"/>
</dbReference>
<feature type="transmembrane region" description="Helical" evidence="1">
    <location>
        <begin position="194"/>
        <end position="210"/>
    </location>
</feature>
<feature type="transmembrane region" description="Helical" evidence="1">
    <location>
        <begin position="390"/>
        <end position="410"/>
    </location>
</feature>
<feature type="transmembrane region" description="Helical" evidence="1">
    <location>
        <begin position="362"/>
        <end position="383"/>
    </location>
</feature>
<sequence length="439" mass="47468">MHDTETSSLTSSRNGGVRVQRVLLKESESLRSSRKDSSSLVVAAAIGLGNAWGPYQQAGVTVGHAVVLVIAPVALAAAWRWKMARWNLLVLLVWLVGATFTEVAVGDSAHDMVLVLSRPFAVLVSLCGAMWALQCRPAVVRVYVVAFVAGLTLNVSLWLRIHPTTDAWKYGYGPVVSLAVVLAAFALLTRRKRAIATLLVISVALVSLFLGFRSEFLIVCSAGVVAMLAGRREARISWKRTLLVVVGLISLVAAVTSTYGYLASSGKLGAEQQYRWEGQSQVEGGVLLGARPEIAASYVIIKESPLMGRGLVPDVSHKTRSEFLGQLRAGDADFNERRENYYFGKGLYLHSVLFQLWAETGIIALPGILLPVLLVLLALVAAVKGGSGAYALLFAFLFAQLGWDLLFSPWPRLEGLYLGTAAAAVLYRGTWMWSRVNAP</sequence>
<feature type="transmembrane region" description="Helical" evidence="1">
    <location>
        <begin position="112"/>
        <end position="133"/>
    </location>
</feature>
<dbReference type="AlphaFoldDB" id="A0A1I2RRG0"/>
<feature type="transmembrane region" description="Helical" evidence="1">
    <location>
        <begin position="241"/>
        <end position="262"/>
    </location>
</feature>
<keyword evidence="1" id="KW-0812">Transmembrane</keyword>
<feature type="transmembrane region" description="Helical" evidence="1">
    <location>
        <begin position="86"/>
        <end position="106"/>
    </location>
</feature>
<organism evidence="2 3">
    <name type="scientific">Streptomyces mirabilis</name>
    <dbReference type="NCBI Taxonomy" id="68239"/>
    <lineage>
        <taxon>Bacteria</taxon>
        <taxon>Bacillati</taxon>
        <taxon>Actinomycetota</taxon>
        <taxon>Actinomycetes</taxon>
        <taxon>Kitasatosporales</taxon>
        <taxon>Streptomycetaceae</taxon>
        <taxon>Streptomyces</taxon>
    </lineage>
</organism>
<evidence type="ECO:0000313" key="3">
    <source>
        <dbReference type="Proteomes" id="UP000181942"/>
    </source>
</evidence>
<keyword evidence="1" id="KW-1133">Transmembrane helix</keyword>
<evidence type="ECO:0000256" key="1">
    <source>
        <dbReference type="SAM" id="Phobius"/>
    </source>
</evidence>
<name>A0A1I2RRG0_9ACTN</name>
<proteinExistence type="predicted"/>
<protein>
    <recommendedName>
        <fullName evidence="4">O-antigen ligase</fullName>
    </recommendedName>
</protein>
<evidence type="ECO:0008006" key="4">
    <source>
        <dbReference type="Google" id="ProtNLM"/>
    </source>
</evidence>
<feature type="transmembrane region" description="Helical" evidence="1">
    <location>
        <begin position="140"/>
        <end position="161"/>
    </location>
</feature>